<reference evidence="1 2" key="1">
    <citation type="journal article" date="2018" name="Sci. Rep.">
        <title>Comparative genomics provides insights into the lifestyle and reveals functional heterogeneity of dark septate endophytic fungi.</title>
        <authorList>
            <person name="Knapp D.G."/>
            <person name="Nemeth J.B."/>
            <person name="Barry K."/>
            <person name="Hainaut M."/>
            <person name="Henrissat B."/>
            <person name="Johnson J."/>
            <person name="Kuo A."/>
            <person name="Lim J.H.P."/>
            <person name="Lipzen A."/>
            <person name="Nolan M."/>
            <person name="Ohm R.A."/>
            <person name="Tamas L."/>
            <person name="Grigoriev I.V."/>
            <person name="Spatafora J.W."/>
            <person name="Nagy L.G."/>
            <person name="Kovacs G.M."/>
        </authorList>
    </citation>
    <scope>NUCLEOTIDE SEQUENCE [LARGE SCALE GENOMIC DNA]</scope>
    <source>
        <strain evidence="1 2">DSE2036</strain>
    </source>
</reference>
<dbReference type="Proteomes" id="UP000244855">
    <property type="component" value="Unassembled WGS sequence"/>
</dbReference>
<proteinExistence type="predicted"/>
<sequence>MLLKFSMHRDFLLTADRQSMNMSSTWNQSLRDALPDAFVKFVKQLIDERRDMKYSWPCFIPSPEVHAFFKSESDSILERLKELQLLESLASSLVKPSNLLYVDLAKYSDAEGQPFTLHHRND</sequence>
<gene>
    <name evidence="1" type="ORF">DM02DRAFT_626635</name>
</gene>
<dbReference type="OrthoDB" id="1262810at2759"/>
<dbReference type="AlphaFoldDB" id="A0A2V1DWW6"/>
<protein>
    <submittedName>
        <fullName evidence="1">Uncharacterized protein</fullName>
    </submittedName>
</protein>
<organism evidence="1 2">
    <name type="scientific">Periconia macrospinosa</name>
    <dbReference type="NCBI Taxonomy" id="97972"/>
    <lineage>
        <taxon>Eukaryota</taxon>
        <taxon>Fungi</taxon>
        <taxon>Dikarya</taxon>
        <taxon>Ascomycota</taxon>
        <taxon>Pezizomycotina</taxon>
        <taxon>Dothideomycetes</taxon>
        <taxon>Pleosporomycetidae</taxon>
        <taxon>Pleosporales</taxon>
        <taxon>Massarineae</taxon>
        <taxon>Periconiaceae</taxon>
        <taxon>Periconia</taxon>
    </lineage>
</organism>
<accession>A0A2V1DWW6</accession>
<evidence type="ECO:0000313" key="2">
    <source>
        <dbReference type="Proteomes" id="UP000244855"/>
    </source>
</evidence>
<name>A0A2V1DWW6_9PLEO</name>
<dbReference type="STRING" id="97972.A0A2V1DWW6"/>
<dbReference type="EMBL" id="KZ805341">
    <property type="protein sequence ID" value="PVI02599.1"/>
    <property type="molecule type" value="Genomic_DNA"/>
</dbReference>
<keyword evidence="2" id="KW-1185">Reference proteome</keyword>
<evidence type="ECO:0000313" key="1">
    <source>
        <dbReference type="EMBL" id="PVI02599.1"/>
    </source>
</evidence>